<dbReference type="PANTHER" id="PTHR45527:SF1">
    <property type="entry name" value="FATTY ACID SYNTHASE"/>
    <property type="match status" value="1"/>
</dbReference>
<proteinExistence type="predicted"/>
<dbReference type="Proteomes" id="UP000663852">
    <property type="component" value="Unassembled WGS sequence"/>
</dbReference>
<dbReference type="GO" id="GO:0043041">
    <property type="term" value="P:amino acid activation for nonribosomal peptide biosynthetic process"/>
    <property type="evidence" value="ECO:0007669"/>
    <property type="project" value="TreeGrafter"/>
</dbReference>
<dbReference type="Gene3D" id="3.30.559.30">
    <property type="entry name" value="Nonribosomal peptide synthetase, condensation domain"/>
    <property type="match status" value="1"/>
</dbReference>
<protein>
    <recommendedName>
        <fullName evidence="1">Condensation domain-containing protein</fullName>
    </recommendedName>
</protein>
<dbReference type="Gene3D" id="3.30.559.10">
    <property type="entry name" value="Chloramphenicol acetyltransferase-like domain"/>
    <property type="match status" value="1"/>
</dbReference>
<dbReference type="GO" id="GO:0009239">
    <property type="term" value="P:enterobactin biosynthetic process"/>
    <property type="evidence" value="ECO:0007669"/>
    <property type="project" value="TreeGrafter"/>
</dbReference>
<dbReference type="GO" id="GO:0031177">
    <property type="term" value="F:phosphopantetheine binding"/>
    <property type="evidence" value="ECO:0007669"/>
    <property type="project" value="TreeGrafter"/>
</dbReference>
<dbReference type="GO" id="GO:0047527">
    <property type="term" value="F:2,3-dihydroxybenzoate-serine ligase activity"/>
    <property type="evidence" value="ECO:0007669"/>
    <property type="project" value="TreeGrafter"/>
</dbReference>
<dbReference type="Pfam" id="PF00668">
    <property type="entry name" value="Condensation"/>
    <property type="match status" value="1"/>
</dbReference>
<evidence type="ECO:0000313" key="3">
    <source>
        <dbReference type="Proteomes" id="UP000663852"/>
    </source>
</evidence>
<gene>
    <name evidence="2" type="ORF">EDS130_LOCUS39859</name>
</gene>
<dbReference type="AlphaFoldDB" id="A0A815PZ54"/>
<dbReference type="InterPro" id="IPR001242">
    <property type="entry name" value="Condensation_dom"/>
</dbReference>
<feature type="domain" description="Condensation" evidence="1">
    <location>
        <begin position="40"/>
        <end position="460"/>
    </location>
</feature>
<accession>A0A815PZ54</accession>
<name>A0A815PZ54_ADIRI</name>
<dbReference type="EMBL" id="CAJNOJ010000460">
    <property type="protein sequence ID" value="CAF1456412.1"/>
    <property type="molecule type" value="Genomic_DNA"/>
</dbReference>
<evidence type="ECO:0000313" key="2">
    <source>
        <dbReference type="EMBL" id="CAF1456412.1"/>
    </source>
</evidence>
<organism evidence="2 3">
    <name type="scientific">Adineta ricciae</name>
    <name type="common">Rotifer</name>
    <dbReference type="NCBI Taxonomy" id="249248"/>
    <lineage>
        <taxon>Eukaryota</taxon>
        <taxon>Metazoa</taxon>
        <taxon>Spiralia</taxon>
        <taxon>Gnathifera</taxon>
        <taxon>Rotifera</taxon>
        <taxon>Eurotatoria</taxon>
        <taxon>Bdelloidea</taxon>
        <taxon>Adinetida</taxon>
        <taxon>Adinetidae</taxon>
        <taxon>Adineta</taxon>
    </lineage>
</organism>
<dbReference type="GO" id="GO:0005829">
    <property type="term" value="C:cytosol"/>
    <property type="evidence" value="ECO:0007669"/>
    <property type="project" value="TreeGrafter"/>
</dbReference>
<evidence type="ECO:0000259" key="1">
    <source>
        <dbReference type="Pfam" id="PF00668"/>
    </source>
</evidence>
<dbReference type="PANTHER" id="PTHR45527">
    <property type="entry name" value="NONRIBOSOMAL PEPTIDE SYNTHETASE"/>
    <property type="match status" value="1"/>
</dbReference>
<reference evidence="2" key="1">
    <citation type="submission" date="2021-02" db="EMBL/GenBank/DDBJ databases">
        <authorList>
            <person name="Nowell W R."/>
        </authorList>
    </citation>
    <scope>NUCLEOTIDE SEQUENCE</scope>
</reference>
<sequence>MADDNWKRLKIKKDFISGKSSYSQERIWLDESIRAMYTSKDENLFNYNSVLAYQVNDGYLSINRFRQAIENVLSKNEIFGTELDFDLDEHCTQQKINPFNKDIYSFEITTIDVTDHDKINEIIYQEQSSKHFDLNKGHIFRYHLLKQSQKEKNRLAKDDYVLLVFHHSAIDHHSKYLFVKQLTQEYTNEKSTIDENQLRFIDFAHYERQLDLSKAEAFWEDFFHDYDFHLRINLPYDNKIILISSGSYYAFDIDPSLTRQIFRYKQKKNINFFRLFLSVFYCYLFKLTQDKDFCVVGVTPNRPKKELTSVIGPFENYVVYRHVIDPHQSFNEFVAKIDELCTNIKENAAYPYQNLIAFARKCGSPQQPFSQVALRVDIDEDKWILDVDQNLVLNQVSLTNHKQFPRNTKLTPIDLTLVVRCNLENKSIDFYFDYAEKLFEQKTIELLADRFKKILKHLFDVSSNFDLDEEQLFKLSIILPHEEMLIHNINPPSRD</sequence>
<dbReference type="GO" id="GO:0009366">
    <property type="term" value="C:enterobactin synthetase complex"/>
    <property type="evidence" value="ECO:0007669"/>
    <property type="project" value="TreeGrafter"/>
</dbReference>
<dbReference type="InterPro" id="IPR023213">
    <property type="entry name" value="CAT-like_dom_sf"/>
</dbReference>
<dbReference type="SUPFAM" id="SSF52777">
    <property type="entry name" value="CoA-dependent acyltransferases"/>
    <property type="match status" value="2"/>
</dbReference>
<dbReference type="OrthoDB" id="9976996at2759"/>
<comment type="caution">
    <text evidence="2">The sequence shown here is derived from an EMBL/GenBank/DDBJ whole genome shotgun (WGS) entry which is preliminary data.</text>
</comment>